<evidence type="ECO:0000256" key="2">
    <source>
        <dbReference type="ARBA" id="ARBA00006674"/>
    </source>
</evidence>
<evidence type="ECO:0000259" key="8">
    <source>
        <dbReference type="Pfam" id="PF17403"/>
    </source>
</evidence>
<evidence type="ECO:0000259" key="10">
    <source>
        <dbReference type="Pfam" id="PF17405"/>
    </source>
</evidence>
<evidence type="ECO:0000313" key="14">
    <source>
        <dbReference type="Proteomes" id="UP000186303"/>
    </source>
</evidence>
<dbReference type="GO" id="GO:0032040">
    <property type="term" value="C:small-subunit processome"/>
    <property type="evidence" value="ECO:0007669"/>
    <property type="project" value="TreeGrafter"/>
</dbReference>
<dbReference type="Pfam" id="PF17403">
    <property type="entry name" value="Nrap_D2"/>
    <property type="match status" value="1"/>
</dbReference>
<evidence type="ECO:0000259" key="11">
    <source>
        <dbReference type="Pfam" id="PF17406"/>
    </source>
</evidence>
<dbReference type="Pfam" id="PF17405">
    <property type="entry name" value="Nrap_D4"/>
    <property type="match status" value="1"/>
</dbReference>
<evidence type="ECO:0000256" key="4">
    <source>
        <dbReference type="ARBA" id="ARBA00023242"/>
    </source>
</evidence>
<dbReference type="InterPro" id="IPR035368">
    <property type="entry name" value="Nrap_D3"/>
</dbReference>
<dbReference type="InterPro" id="IPR005554">
    <property type="entry name" value="NOL6/Upt22"/>
</dbReference>
<gene>
    <name evidence="13" type="ORF">MSYG_1270</name>
</gene>
<keyword evidence="5" id="KW-0698">rRNA processing</keyword>
<dbReference type="PANTHER" id="PTHR17972">
    <property type="entry name" value="NUCLEOLAR RNA-ASSOCIATED PROTEIN"/>
    <property type="match status" value="1"/>
</dbReference>
<dbReference type="GO" id="GO:0003723">
    <property type="term" value="F:RNA binding"/>
    <property type="evidence" value="ECO:0007669"/>
    <property type="project" value="UniProtKB-KW"/>
</dbReference>
<sequence>MPSAPQRKGPRTEAQRARAQEPQEDVHMLSDEDMEGGFEDLEAEDGMDGGFVDLEAEEDAEEPADSPPKVQAPPAGSSHYSLPSNEEIHGLKETGDLYLNNVFKLQLDEMLQHVRPRMDRAKSLEQTLRKLQALFESLPDIDMQPLSAATETLERIVGHAVEVPWADPVPRGDPAYSIGFAKPSALHLIGSWPLKAAARRPGAMDVDMEVCMPSSLFQEKDTMNARYFTKRAFYLAVLAESLRQAESSLHLDVDYLDLYGDRRCTCLVLRPQPDAHEWASLHAVIRVHVAHASGTFPIQRLAPDRNSLRGALVGATEGAELPATPLYNACILADSMRLAHFVYLNATAEMCAAFAEACQLLKTWATQRGFGSLLLFGHDAKKHAARRVVAGTDDARFVLSMLLAHLLHGEPKGSATRHKLAPGLSSVQLFRGTLDYLSKQSFATPVFMKAQPRFGLAPSTIPATAMAASERAFVDPSGSLNLLAHWPASSVDLLQREAAQTMRMLNDSDDHFATLFLTPQSILAQRFDEVVLCHVRDDMADVVRRLDAGGARAWGIRRALDVAARALGQRAQGLAVCAAPSQAYAPGAAPALSLHLELGLLLDADHAWHQVEHGPPPESPEAAQFRAFWGDAAELRRFRDGRVLESVVWPVASLAQRYGLPRHVLRHAFMHHRIAKKVRCMGEGFAGLVDMTPSLSSRAYLKDPAVHGFQLVQAAYDQLVRELRAMDELPLSVMGVAPVAPALRSMSPLVPGPLHLAELGGQVPDVAAYLPLQALLLTMESSGQWPDDLAAIQEMKTALYERMADVLMKRLPGSLARVVYDNDATTGETIQDQTALHLTLATGFAFSLRIHHDREQTLLERLLRDKSTRAVAAHALQRYHVRFTYAPAHHAALQALQDRHPALGMTVRLVRRWFAAQLLSPHVPVEAMELLAVAVFVTNAHAAPVTGVHGLVRVLHLLAHWDWRETPLLIPLENATRLAHQRKAALSDEGSTLLKEAAPSFPAAQRADAEQQFSAQRARDPALKHHAWVLATEMDIGSKAWTRDAPSAMVADGVRQLALRAVRMLEEVPTRLAHIRALFAPAYDAYDFVIHIRPSVHMRYAEALAPDAGAWLQPRKKRSYANLEDAPLRPSVYGSEPRAGLDPVAEYVQLLQQLYPDTFTLFYDELGGTAIGGLWNRALGKPHAFKVLLGHSTAPHAKGVVLNRAAILAEVQRLGHGLIDRVDVL</sequence>
<accession>M5EB57</accession>
<dbReference type="GO" id="GO:0034456">
    <property type="term" value="C:UTP-C complex"/>
    <property type="evidence" value="ECO:0007669"/>
    <property type="project" value="TreeGrafter"/>
</dbReference>
<feature type="compositionally biased region" description="Basic and acidic residues" evidence="6">
    <location>
        <begin position="10"/>
        <end position="30"/>
    </location>
</feature>
<comment type="similarity">
    <text evidence="2 5">Belongs to the NRAP family.</text>
</comment>
<dbReference type="InterPro" id="IPR035370">
    <property type="entry name" value="Nrap_D5"/>
</dbReference>
<proteinExistence type="inferred from homology"/>
<dbReference type="VEuPathDB" id="FungiDB:MSYG_1270"/>
<dbReference type="GO" id="GO:0032545">
    <property type="term" value="C:CURI complex"/>
    <property type="evidence" value="ECO:0007669"/>
    <property type="project" value="TreeGrafter"/>
</dbReference>
<dbReference type="AlphaFoldDB" id="M5EB57"/>
<organism evidence="13 14">
    <name type="scientific">Malassezia sympodialis (strain ATCC 42132)</name>
    <name type="common">Atopic eczema-associated yeast</name>
    <dbReference type="NCBI Taxonomy" id="1230383"/>
    <lineage>
        <taxon>Eukaryota</taxon>
        <taxon>Fungi</taxon>
        <taxon>Dikarya</taxon>
        <taxon>Basidiomycota</taxon>
        <taxon>Ustilaginomycotina</taxon>
        <taxon>Malasseziomycetes</taxon>
        <taxon>Malasseziales</taxon>
        <taxon>Malasseziaceae</taxon>
        <taxon>Malassezia</taxon>
    </lineage>
</organism>
<name>M5EB57_MALS4</name>
<reference evidence="14" key="1">
    <citation type="journal article" date="2017" name="Nucleic Acids Res.">
        <title>Proteogenomics produces comprehensive and highly accurate protein-coding gene annotation in a complete genome assembly of Malassezia sympodialis.</title>
        <authorList>
            <person name="Zhu Y."/>
            <person name="Engstroem P.G."/>
            <person name="Tellgren-Roth C."/>
            <person name="Baudo C.D."/>
            <person name="Kennell J.C."/>
            <person name="Sun S."/>
            <person name="Billmyre R.B."/>
            <person name="Schroeder M.S."/>
            <person name="Andersson A."/>
            <person name="Holm T."/>
            <person name="Sigurgeirsson B."/>
            <person name="Wu G."/>
            <person name="Sankaranarayanan S.R."/>
            <person name="Siddharthan R."/>
            <person name="Sanyal K."/>
            <person name="Lundeberg J."/>
            <person name="Nystedt B."/>
            <person name="Boekhout T."/>
            <person name="Dawson T.L. Jr."/>
            <person name="Heitman J."/>
            <person name="Scheynius A."/>
            <person name="Lehtioe J."/>
        </authorList>
    </citation>
    <scope>NUCLEOTIDE SEQUENCE [LARGE SCALE GENOMIC DNA]</scope>
    <source>
        <strain evidence="14">ATCC 42132</strain>
    </source>
</reference>
<dbReference type="InterPro" id="IPR035371">
    <property type="entry name" value="Nrap_D6"/>
</dbReference>
<evidence type="ECO:0000256" key="5">
    <source>
        <dbReference type="RuleBase" id="RU364032"/>
    </source>
</evidence>
<dbReference type="Gene3D" id="1.10.1410.10">
    <property type="match status" value="2"/>
</dbReference>
<dbReference type="Pfam" id="PF17407">
    <property type="entry name" value="Nrap_D6"/>
    <property type="match status" value="1"/>
</dbReference>
<dbReference type="InterPro" id="IPR035369">
    <property type="entry name" value="Nrap_D4"/>
</dbReference>
<dbReference type="KEGG" id="msym:MSY001_2315"/>
<feature type="compositionally biased region" description="Acidic residues" evidence="6">
    <location>
        <begin position="54"/>
        <end position="64"/>
    </location>
</feature>
<evidence type="ECO:0000256" key="1">
    <source>
        <dbReference type="ARBA" id="ARBA00004604"/>
    </source>
</evidence>
<feature type="domain" description="Nrap protein" evidence="11">
    <location>
        <begin position="900"/>
        <end position="1080"/>
    </location>
</feature>
<feature type="domain" description="Nrap protein" evidence="7">
    <location>
        <begin position="206"/>
        <end position="349"/>
    </location>
</feature>
<dbReference type="GO" id="GO:0006409">
    <property type="term" value="P:tRNA export from nucleus"/>
    <property type="evidence" value="ECO:0007669"/>
    <property type="project" value="TreeGrafter"/>
</dbReference>
<feature type="region of interest" description="Disordered" evidence="6">
    <location>
        <begin position="1"/>
        <end position="84"/>
    </location>
</feature>
<dbReference type="OMA" id="DERAHIP"/>
<dbReference type="OrthoDB" id="10251401at2759"/>
<dbReference type="PANTHER" id="PTHR17972:SF0">
    <property type="entry name" value="NUCLEOLAR PROTEIN 6"/>
    <property type="match status" value="1"/>
</dbReference>
<dbReference type="RefSeq" id="XP_018740849.1">
    <property type="nucleotide sequence ID" value="XM_018884161.1"/>
</dbReference>
<comment type="subcellular location">
    <subcellularLocation>
        <location evidence="1 5">Nucleus</location>
        <location evidence="1 5">Nucleolus</location>
    </subcellularLocation>
</comment>
<feature type="compositionally biased region" description="Acidic residues" evidence="6">
    <location>
        <begin position="31"/>
        <end position="47"/>
    </location>
</feature>
<evidence type="ECO:0000259" key="7">
    <source>
        <dbReference type="Pfam" id="PF03813"/>
    </source>
</evidence>
<feature type="domain" description="Nrap protein" evidence="8">
    <location>
        <begin position="353"/>
        <end position="518"/>
    </location>
</feature>
<dbReference type="HOGENOM" id="CLU_003502_1_0_1"/>
<dbReference type="Pfam" id="PF17404">
    <property type="entry name" value="Nrap_D3"/>
    <property type="match status" value="1"/>
</dbReference>
<keyword evidence="3 5" id="KW-0694">RNA-binding</keyword>
<dbReference type="Pfam" id="PF17406">
    <property type="entry name" value="Nrap_D5"/>
    <property type="match status" value="1"/>
</dbReference>
<dbReference type="Gene3D" id="3.30.70.3030">
    <property type="match status" value="1"/>
</dbReference>
<evidence type="ECO:0000256" key="3">
    <source>
        <dbReference type="ARBA" id="ARBA00022884"/>
    </source>
</evidence>
<protein>
    <recommendedName>
        <fullName evidence="5">U3 small nucleolar RNA-associated protein 22</fullName>
    </recommendedName>
</protein>
<keyword evidence="5" id="KW-0687">Ribonucleoprotein</keyword>
<feature type="domain" description="Nrap protein" evidence="12">
    <location>
        <begin position="1084"/>
        <end position="1222"/>
    </location>
</feature>
<feature type="domain" description="Nrap protein" evidence="10">
    <location>
        <begin position="702"/>
        <end position="897"/>
    </location>
</feature>
<dbReference type="Proteomes" id="UP000186303">
    <property type="component" value="Chromosome 2"/>
</dbReference>
<keyword evidence="5" id="KW-0690">Ribosome biogenesis</keyword>
<dbReference type="InterPro" id="IPR035082">
    <property type="entry name" value="Nrap_D1"/>
</dbReference>
<evidence type="ECO:0000259" key="9">
    <source>
        <dbReference type="Pfam" id="PF17404"/>
    </source>
</evidence>
<dbReference type="Pfam" id="PF03813">
    <property type="entry name" value="Nrap"/>
    <property type="match status" value="1"/>
</dbReference>
<evidence type="ECO:0000259" key="12">
    <source>
        <dbReference type="Pfam" id="PF17407"/>
    </source>
</evidence>
<dbReference type="STRING" id="1230383.M5EB57"/>
<evidence type="ECO:0000313" key="13">
    <source>
        <dbReference type="EMBL" id="SHO76931.1"/>
    </source>
</evidence>
<feature type="domain" description="Nrap protein" evidence="9">
    <location>
        <begin position="524"/>
        <end position="672"/>
    </location>
</feature>
<keyword evidence="4 5" id="KW-0539">Nucleus</keyword>
<keyword evidence="14" id="KW-1185">Reference proteome</keyword>
<dbReference type="InterPro" id="IPR035367">
    <property type="entry name" value="Nrap_D2"/>
</dbReference>
<dbReference type="EMBL" id="LT671822">
    <property type="protein sequence ID" value="SHO76931.1"/>
    <property type="molecule type" value="Genomic_DNA"/>
</dbReference>
<dbReference type="GO" id="GO:0006364">
    <property type="term" value="P:rRNA processing"/>
    <property type="evidence" value="ECO:0007669"/>
    <property type="project" value="UniProtKB-KW"/>
</dbReference>
<evidence type="ECO:0000256" key="6">
    <source>
        <dbReference type="SAM" id="MobiDB-lite"/>
    </source>
</evidence>